<dbReference type="Gene3D" id="3.30.200.20">
    <property type="entry name" value="Phosphorylase Kinase, domain 1"/>
    <property type="match status" value="1"/>
</dbReference>
<name>A0A2U1N7P6_ARTAN</name>
<dbReference type="STRING" id="35608.A0A2U1N7P6"/>
<dbReference type="EMBL" id="PKPP01003421">
    <property type="protein sequence ID" value="PWA69526.1"/>
    <property type="molecule type" value="Genomic_DNA"/>
</dbReference>
<dbReference type="InterPro" id="IPR011009">
    <property type="entry name" value="Kinase-like_dom_sf"/>
</dbReference>
<evidence type="ECO:0000256" key="1">
    <source>
        <dbReference type="ARBA" id="ARBA00022614"/>
    </source>
</evidence>
<dbReference type="Proteomes" id="UP000245207">
    <property type="component" value="Unassembled WGS sequence"/>
</dbReference>
<dbReference type="GO" id="GO:0033612">
    <property type="term" value="F:receptor serine/threonine kinase binding"/>
    <property type="evidence" value="ECO:0007669"/>
    <property type="project" value="TreeGrafter"/>
</dbReference>
<keyword evidence="4" id="KW-0547">Nucleotide-binding</keyword>
<protein>
    <submittedName>
        <fullName evidence="5">Leucine-rich repeat-containing protein</fullName>
    </submittedName>
</protein>
<dbReference type="AlphaFoldDB" id="A0A2U1N7P6"/>
<sequence>MKELMIPFRLRKLVDYAAVGGGCCRGGLPVARGSSGSKQLSNFKKSKDSIDKSKWTLMSFHKLSFSEYEILGALDEDNMIGNGSSGKVYKVVLSNGDVVAVKKLWSSSKKGDDEDLENGFVSTSVLDNGFEAEVEAFGL</sequence>
<comment type="caution">
    <text evidence="5">The sequence shown here is derived from an EMBL/GenBank/DDBJ whole genome shotgun (WGS) entry which is preliminary data.</text>
</comment>
<proteinExistence type="predicted"/>
<reference evidence="5 6" key="1">
    <citation type="journal article" date="2018" name="Mol. Plant">
        <title>The genome of Artemisia annua provides insight into the evolution of Asteraceae family and artemisinin biosynthesis.</title>
        <authorList>
            <person name="Shen Q."/>
            <person name="Zhang L."/>
            <person name="Liao Z."/>
            <person name="Wang S."/>
            <person name="Yan T."/>
            <person name="Shi P."/>
            <person name="Liu M."/>
            <person name="Fu X."/>
            <person name="Pan Q."/>
            <person name="Wang Y."/>
            <person name="Lv Z."/>
            <person name="Lu X."/>
            <person name="Zhang F."/>
            <person name="Jiang W."/>
            <person name="Ma Y."/>
            <person name="Chen M."/>
            <person name="Hao X."/>
            <person name="Li L."/>
            <person name="Tang Y."/>
            <person name="Lv G."/>
            <person name="Zhou Y."/>
            <person name="Sun X."/>
            <person name="Brodelius P.E."/>
            <person name="Rose J.K.C."/>
            <person name="Tang K."/>
        </authorList>
    </citation>
    <scope>NUCLEOTIDE SEQUENCE [LARGE SCALE GENOMIC DNA]</scope>
    <source>
        <strain evidence="6">cv. Huhao1</strain>
        <tissue evidence="5">Leaf</tissue>
    </source>
</reference>
<dbReference type="GO" id="GO:0005524">
    <property type="term" value="F:ATP binding"/>
    <property type="evidence" value="ECO:0007669"/>
    <property type="project" value="UniProtKB-UniRule"/>
</dbReference>
<dbReference type="SUPFAM" id="SSF56112">
    <property type="entry name" value="Protein kinase-like (PK-like)"/>
    <property type="match status" value="1"/>
</dbReference>
<dbReference type="OrthoDB" id="1749670at2759"/>
<evidence type="ECO:0000256" key="3">
    <source>
        <dbReference type="ARBA" id="ARBA00023180"/>
    </source>
</evidence>
<dbReference type="PANTHER" id="PTHR48056">
    <property type="entry name" value="LRR RECEPTOR-LIKE SERINE/THREONINE-PROTEIN KINASE-RELATED"/>
    <property type="match status" value="1"/>
</dbReference>
<dbReference type="PROSITE" id="PS00107">
    <property type="entry name" value="PROTEIN_KINASE_ATP"/>
    <property type="match status" value="1"/>
</dbReference>
<evidence type="ECO:0000256" key="2">
    <source>
        <dbReference type="ARBA" id="ARBA00022737"/>
    </source>
</evidence>
<gene>
    <name evidence="5" type="ORF">CTI12_AA298730</name>
</gene>
<organism evidence="5 6">
    <name type="scientific">Artemisia annua</name>
    <name type="common">Sweet wormwood</name>
    <dbReference type="NCBI Taxonomy" id="35608"/>
    <lineage>
        <taxon>Eukaryota</taxon>
        <taxon>Viridiplantae</taxon>
        <taxon>Streptophyta</taxon>
        <taxon>Embryophyta</taxon>
        <taxon>Tracheophyta</taxon>
        <taxon>Spermatophyta</taxon>
        <taxon>Magnoliopsida</taxon>
        <taxon>eudicotyledons</taxon>
        <taxon>Gunneridae</taxon>
        <taxon>Pentapetalae</taxon>
        <taxon>asterids</taxon>
        <taxon>campanulids</taxon>
        <taxon>Asterales</taxon>
        <taxon>Asteraceae</taxon>
        <taxon>Asteroideae</taxon>
        <taxon>Anthemideae</taxon>
        <taxon>Artemisiinae</taxon>
        <taxon>Artemisia</taxon>
    </lineage>
</organism>
<dbReference type="PANTHER" id="PTHR48056:SF15">
    <property type="entry name" value="RECEPTOR-LIKE PROTEIN KINASE HSL1"/>
    <property type="match status" value="1"/>
</dbReference>
<accession>A0A2U1N7P6</accession>
<keyword evidence="1" id="KW-0433">Leucine-rich repeat</keyword>
<evidence type="ECO:0000256" key="4">
    <source>
        <dbReference type="PROSITE-ProRule" id="PRU10141"/>
    </source>
</evidence>
<keyword evidence="3" id="KW-0325">Glycoprotein</keyword>
<keyword evidence="6" id="KW-1185">Reference proteome</keyword>
<evidence type="ECO:0000313" key="5">
    <source>
        <dbReference type="EMBL" id="PWA69526.1"/>
    </source>
</evidence>
<keyword evidence="4" id="KW-0067">ATP-binding</keyword>
<dbReference type="InterPro" id="IPR050647">
    <property type="entry name" value="Plant_LRR-RLKs"/>
</dbReference>
<dbReference type="InterPro" id="IPR017441">
    <property type="entry name" value="Protein_kinase_ATP_BS"/>
</dbReference>
<evidence type="ECO:0000313" key="6">
    <source>
        <dbReference type="Proteomes" id="UP000245207"/>
    </source>
</evidence>
<feature type="binding site" evidence="4">
    <location>
        <position position="103"/>
    </location>
    <ligand>
        <name>ATP</name>
        <dbReference type="ChEBI" id="CHEBI:30616"/>
    </ligand>
</feature>
<keyword evidence="2" id="KW-0677">Repeat</keyword>